<dbReference type="OrthoDB" id="413523at2759"/>
<dbReference type="Proteomes" id="UP000186817">
    <property type="component" value="Unassembled WGS sequence"/>
</dbReference>
<protein>
    <submittedName>
        <fullName evidence="2">Uncharacterized protein</fullName>
    </submittedName>
</protein>
<reference evidence="2 3" key="1">
    <citation type="submission" date="2016-02" db="EMBL/GenBank/DDBJ databases">
        <title>Genome analysis of coral dinoflagellate symbionts highlights evolutionary adaptations to a symbiotic lifestyle.</title>
        <authorList>
            <person name="Aranda M."/>
            <person name="Li Y."/>
            <person name="Liew Y.J."/>
            <person name="Baumgarten S."/>
            <person name="Simakov O."/>
            <person name="Wilson M."/>
            <person name="Piel J."/>
            <person name="Ashoor H."/>
            <person name="Bougouffa S."/>
            <person name="Bajic V.B."/>
            <person name="Ryu T."/>
            <person name="Ravasi T."/>
            <person name="Bayer T."/>
            <person name="Micklem G."/>
            <person name="Kim H."/>
            <person name="Bhak J."/>
            <person name="Lajeunesse T.C."/>
            <person name="Voolstra C.R."/>
        </authorList>
    </citation>
    <scope>NUCLEOTIDE SEQUENCE [LARGE SCALE GENOMIC DNA]</scope>
    <source>
        <strain evidence="2 3">CCMP2467</strain>
    </source>
</reference>
<keyword evidence="3" id="KW-1185">Reference proteome</keyword>
<name>A0A1Q9EDD3_SYMMI</name>
<organism evidence="2 3">
    <name type="scientific">Symbiodinium microadriaticum</name>
    <name type="common">Dinoflagellate</name>
    <name type="synonym">Zooxanthella microadriatica</name>
    <dbReference type="NCBI Taxonomy" id="2951"/>
    <lineage>
        <taxon>Eukaryota</taxon>
        <taxon>Sar</taxon>
        <taxon>Alveolata</taxon>
        <taxon>Dinophyceae</taxon>
        <taxon>Suessiales</taxon>
        <taxon>Symbiodiniaceae</taxon>
        <taxon>Symbiodinium</taxon>
    </lineage>
</organism>
<evidence type="ECO:0000256" key="1">
    <source>
        <dbReference type="SAM" id="MobiDB-lite"/>
    </source>
</evidence>
<dbReference type="OMA" id="WDLPLTW"/>
<evidence type="ECO:0000313" key="3">
    <source>
        <dbReference type="Proteomes" id="UP000186817"/>
    </source>
</evidence>
<feature type="compositionally biased region" description="Pro residues" evidence="1">
    <location>
        <begin position="46"/>
        <end position="59"/>
    </location>
</feature>
<sequence length="247" mass="27180">MPARLPYAQPLLAGALSAASLLGLSLWLIRQRATAKAACTSRQPPEAAPAPKPPPPAPPEESSDEDVVDFDERLKEECRLLQEAATTVRLILRTGVFRFLPHVHVAEKQLNAIASKLDEVTDLLSPHNMFWRFGRDQPMKQLLETPLLQLAASSEVIVPVTAGMTSELGEGLVARFLVSGTDASKSRYREFSSGILDSVQRELLMMRLEWLFHSTWDLPLTWGDGLDDMTLGAHKAAWGVAMKPAYG</sequence>
<dbReference type="AlphaFoldDB" id="A0A1Q9EDD3"/>
<accession>A0A1Q9EDD3</accession>
<evidence type="ECO:0000313" key="2">
    <source>
        <dbReference type="EMBL" id="OLQ05401.1"/>
    </source>
</evidence>
<comment type="caution">
    <text evidence="2">The sequence shown here is derived from an EMBL/GenBank/DDBJ whole genome shotgun (WGS) entry which is preliminary data.</text>
</comment>
<dbReference type="EMBL" id="LSRX01000186">
    <property type="protein sequence ID" value="OLQ05401.1"/>
    <property type="molecule type" value="Genomic_DNA"/>
</dbReference>
<proteinExistence type="predicted"/>
<feature type="region of interest" description="Disordered" evidence="1">
    <location>
        <begin position="38"/>
        <end position="68"/>
    </location>
</feature>
<gene>
    <name evidence="2" type="ORF">AK812_SmicGene11422</name>
</gene>